<dbReference type="HOGENOM" id="CLU_2395318_0_0_9"/>
<dbReference type="KEGG" id="elm:ELI_1568"/>
<reference key="1">
    <citation type="submission" date="2010-09" db="EMBL/GenBank/DDBJ databases">
        <authorList>
            <person name="Roh H."/>
            <person name="Ko H.-J."/>
            <person name="Kim D."/>
            <person name="Choi D.G."/>
            <person name="Park S."/>
            <person name="Kim S."/>
            <person name="Kim K.H."/>
            <person name="Chang I.S."/>
            <person name="Choi I.-G."/>
        </authorList>
    </citation>
    <scope>NUCLEOTIDE SEQUENCE</scope>
    <source>
        <strain>KIST612</strain>
    </source>
</reference>
<accession>E3GLI1</accession>
<sequence length="93" mass="11139">MPDKVKTPGIIPEAFGKCVKMRIILYNIARFTKNVKSSWIKNNIFFIKYNINIIRFVLYRQWFLNVNFILKLKQKINYQSVRTVNLQKGSNRL</sequence>
<name>E3GLI1_9FIRM</name>
<evidence type="ECO:0000313" key="2">
    <source>
        <dbReference type="Proteomes" id="UP000006873"/>
    </source>
</evidence>
<dbReference type="EMBL" id="CP002273">
    <property type="protein sequence ID" value="ADO36554.1"/>
    <property type="molecule type" value="Genomic_DNA"/>
</dbReference>
<dbReference type="Proteomes" id="UP000006873">
    <property type="component" value="Chromosome"/>
</dbReference>
<keyword evidence="2" id="KW-1185">Reference proteome</keyword>
<reference evidence="1 2" key="2">
    <citation type="journal article" date="2011" name="J. Bacteriol.">
        <title>Complete genome sequence of a carbon monoxide-utilizing acetogen, Eubacterium limosum KIST612.</title>
        <authorList>
            <person name="Roh H."/>
            <person name="Ko H.J."/>
            <person name="Kim D."/>
            <person name="Choi D.G."/>
            <person name="Park S."/>
            <person name="Kim S."/>
            <person name="Chang I.S."/>
            <person name="Choi I.G."/>
        </authorList>
    </citation>
    <scope>NUCLEOTIDE SEQUENCE [LARGE SCALE GENOMIC DNA]</scope>
    <source>
        <strain evidence="1 2">KIST612</strain>
    </source>
</reference>
<evidence type="ECO:0000313" key="1">
    <source>
        <dbReference type="EMBL" id="ADO36554.1"/>
    </source>
</evidence>
<proteinExistence type="predicted"/>
<gene>
    <name evidence="1" type="ordered locus">ELI_1568</name>
</gene>
<protein>
    <submittedName>
        <fullName evidence="1">Uncharacterized protein</fullName>
    </submittedName>
</protein>
<organism evidence="1 2">
    <name type="scientific">Eubacterium callanderi</name>
    <dbReference type="NCBI Taxonomy" id="53442"/>
    <lineage>
        <taxon>Bacteria</taxon>
        <taxon>Bacillati</taxon>
        <taxon>Bacillota</taxon>
        <taxon>Clostridia</taxon>
        <taxon>Eubacteriales</taxon>
        <taxon>Eubacteriaceae</taxon>
        <taxon>Eubacterium</taxon>
    </lineage>
</organism>
<dbReference type="AlphaFoldDB" id="E3GLI1"/>